<gene>
    <name evidence="2" type="ORF">CLV60_12262</name>
</gene>
<feature type="compositionally biased region" description="Polar residues" evidence="1">
    <location>
        <begin position="1"/>
        <end position="11"/>
    </location>
</feature>
<dbReference type="AlphaFoldDB" id="A0A2P8FIB3"/>
<dbReference type="Proteomes" id="UP000241964">
    <property type="component" value="Unassembled WGS sequence"/>
</dbReference>
<feature type="region of interest" description="Disordered" evidence="1">
    <location>
        <begin position="1"/>
        <end position="51"/>
    </location>
</feature>
<evidence type="ECO:0000313" key="3">
    <source>
        <dbReference type="Proteomes" id="UP000241964"/>
    </source>
</evidence>
<accession>A0A2P8FIB3</accession>
<evidence type="ECO:0000256" key="1">
    <source>
        <dbReference type="SAM" id="MobiDB-lite"/>
    </source>
</evidence>
<sequence>MPSIFDASTTKSGDEPETDQWIPEQTDHPVKQKNAVESPIFLADTNRGKYG</sequence>
<proteinExistence type="predicted"/>
<dbReference type="EMBL" id="PYAS01000022">
    <property type="protein sequence ID" value="PSL21444.1"/>
    <property type="molecule type" value="Genomic_DNA"/>
</dbReference>
<organism evidence="2 3">
    <name type="scientific">Dyadobacter jiangsuensis</name>
    <dbReference type="NCBI Taxonomy" id="1591085"/>
    <lineage>
        <taxon>Bacteria</taxon>
        <taxon>Pseudomonadati</taxon>
        <taxon>Bacteroidota</taxon>
        <taxon>Cytophagia</taxon>
        <taxon>Cytophagales</taxon>
        <taxon>Spirosomataceae</taxon>
        <taxon>Dyadobacter</taxon>
    </lineage>
</organism>
<name>A0A2P8FIB3_9BACT</name>
<evidence type="ECO:0000313" key="2">
    <source>
        <dbReference type="EMBL" id="PSL21444.1"/>
    </source>
</evidence>
<protein>
    <submittedName>
        <fullName evidence="2">Uncharacterized protein</fullName>
    </submittedName>
</protein>
<reference evidence="2 3" key="1">
    <citation type="submission" date="2018-03" db="EMBL/GenBank/DDBJ databases">
        <title>Genomic Encyclopedia of Archaeal and Bacterial Type Strains, Phase II (KMG-II): from individual species to whole genera.</title>
        <authorList>
            <person name="Goeker M."/>
        </authorList>
    </citation>
    <scope>NUCLEOTIDE SEQUENCE [LARGE SCALE GENOMIC DNA]</scope>
    <source>
        <strain evidence="2 3">DSM 29057</strain>
    </source>
</reference>
<keyword evidence="3" id="KW-1185">Reference proteome</keyword>
<comment type="caution">
    <text evidence="2">The sequence shown here is derived from an EMBL/GenBank/DDBJ whole genome shotgun (WGS) entry which is preliminary data.</text>
</comment>